<evidence type="ECO:0000313" key="2">
    <source>
        <dbReference type="EMBL" id="MBB5018334.1"/>
    </source>
</evidence>
<feature type="transmembrane region" description="Helical" evidence="1">
    <location>
        <begin position="93"/>
        <end position="114"/>
    </location>
</feature>
<protein>
    <submittedName>
        <fullName evidence="2">Membrane protein YqaA with SNARE-associated domain</fullName>
    </submittedName>
</protein>
<keyword evidence="3" id="KW-1185">Reference proteome</keyword>
<sequence length="142" mass="15376">MNQLVDATGAFLMLEWPLAGLFASAFLSATILPGNSELALFAYLKLVPGQPWLPVAIATLGNTLGGLSSYGVGRLAASPSENRATRWLRQYGVLALLLSWVPLIGDALCIGAGWLRLKWWWVTLVLLIGKALRYVAIAYAMM</sequence>
<dbReference type="EMBL" id="JACHHY010000008">
    <property type="protein sequence ID" value="MBB5018334.1"/>
    <property type="molecule type" value="Genomic_DNA"/>
</dbReference>
<feature type="transmembrane region" description="Helical" evidence="1">
    <location>
        <begin position="12"/>
        <end position="32"/>
    </location>
</feature>
<feature type="transmembrane region" description="Helical" evidence="1">
    <location>
        <begin position="120"/>
        <end position="141"/>
    </location>
</feature>
<proteinExistence type="predicted"/>
<name>A0A840MGG5_9PROT</name>
<feature type="transmembrane region" description="Helical" evidence="1">
    <location>
        <begin position="52"/>
        <end position="72"/>
    </location>
</feature>
<evidence type="ECO:0000256" key="1">
    <source>
        <dbReference type="SAM" id="Phobius"/>
    </source>
</evidence>
<keyword evidence="1" id="KW-0812">Transmembrane</keyword>
<dbReference type="Proteomes" id="UP000575898">
    <property type="component" value="Unassembled WGS sequence"/>
</dbReference>
<dbReference type="AlphaFoldDB" id="A0A840MGG5"/>
<comment type="caution">
    <text evidence="2">The sequence shown here is derived from an EMBL/GenBank/DDBJ whole genome shotgun (WGS) entry which is preliminary data.</text>
</comment>
<accession>A0A840MGG5</accession>
<reference evidence="2 3" key="1">
    <citation type="submission" date="2020-08" db="EMBL/GenBank/DDBJ databases">
        <title>Genomic Encyclopedia of Type Strains, Phase IV (KMG-IV): sequencing the most valuable type-strain genomes for metagenomic binning, comparative biology and taxonomic classification.</title>
        <authorList>
            <person name="Goeker M."/>
        </authorList>
    </citation>
    <scope>NUCLEOTIDE SEQUENCE [LARGE SCALE GENOMIC DNA]</scope>
    <source>
        <strain evidence="2 3">DSM 27165</strain>
    </source>
</reference>
<keyword evidence="1" id="KW-1133">Transmembrane helix</keyword>
<dbReference type="PANTHER" id="PTHR42709:SF4">
    <property type="entry name" value="INNER MEMBRANE PROTEIN YQAA"/>
    <property type="match status" value="1"/>
</dbReference>
<dbReference type="PANTHER" id="PTHR42709">
    <property type="entry name" value="ALKALINE PHOSPHATASE LIKE PROTEIN"/>
    <property type="match status" value="1"/>
</dbReference>
<keyword evidence="1" id="KW-0472">Membrane</keyword>
<organism evidence="2 3">
    <name type="scientific">Chitinivorax tropicus</name>
    <dbReference type="NCBI Taxonomy" id="714531"/>
    <lineage>
        <taxon>Bacteria</taxon>
        <taxon>Pseudomonadati</taxon>
        <taxon>Pseudomonadota</taxon>
        <taxon>Betaproteobacteria</taxon>
        <taxon>Chitinivorax</taxon>
    </lineage>
</organism>
<dbReference type="InterPro" id="IPR051311">
    <property type="entry name" value="DedA_domain"/>
</dbReference>
<evidence type="ECO:0000313" key="3">
    <source>
        <dbReference type="Proteomes" id="UP000575898"/>
    </source>
</evidence>
<gene>
    <name evidence="2" type="ORF">HNQ59_001622</name>
</gene>